<sequence>MYLDKAVLWKKGAAFLFPFQNMMKAEQKVLKRFNKGCVDYHLLEDGDRILIALSGGKDSLELVRLLAQRARIYKPHIEVEAAHIIMDNIPYETDRSYLQDFCAENGIKLHILHSSFDESTDPRKTRCFLCAWNRRKTLFEFAVSHGFNKIALGHHMDDILVTLLMNITFEGSHSTMQPSLPLKHYPLTIIRPLCLVHEADIRQVAEELHFTKQKALCPYEETTRRADMQAVFHHLEQLNPEARYSLWRSVFME</sequence>
<comment type="caution">
    <text evidence="4">The sequence shown here is derived from an EMBL/GenBank/DDBJ whole genome shotgun (WGS) entry which is preliminary data.</text>
</comment>
<protein>
    <submittedName>
        <fullName evidence="4">tRNA 2-thiocytidine biosynthesis protein TtcA</fullName>
    </submittedName>
</protein>
<name>A0A6I2TSI1_9BACT</name>
<dbReference type="InterPro" id="IPR011063">
    <property type="entry name" value="TilS/TtcA_N"/>
</dbReference>
<accession>A0A6I2TSI1</accession>
<evidence type="ECO:0000313" key="5">
    <source>
        <dbReference type="Proteomes" id="UP000450161"/>
    </source>
</evidence>
<feature type="binding site" evidence="2">
    <location>
        <begin position="52"/>
        <end position="54"/>
    </location>
    <ligand>
        <name>ATP</name>
        <dbReference type="ChEBI" id="CHEBI:30616"/>
    </ligand>
</feature>
<dbReference type="InterPro" id="IPR014729">
    <property type="entry name" value="Rossmann-like_a/b/a_fold"/>
</dbReference>
<reference evidence="4 5" key="1">
    <citation type="submission" date="2019-08" db="EMBL/GenBank/DDBJ databases">
        <title>In-depth cultivation of the pig gut microbiome towards novel bacterial diversity and tailored functional studies.</title>
        <authorList>
            <person name="Wylensek D."/>
            <person name="Hitch T.C.A."/>
            <person name="Clavel T."/>
        </authorList>
    </citation>
    <scope>NUCLEOTIDE SEQUENCE [LARGE SCALE GENOMIC DNA]</scope>
    <source>
        <strain evidence="4 5">LKV-178-WT-2C</strain>
    </source>
</reference>
<dbReference type="SUPFAM" id="SSF52402">
    <property type="entry name" value="Adenine nucleotide alpha hydrolases-like"/>
    <property type="match status" value="1"/>
</dbReference>
<feature type="domain" description="tRNA(Ile)-lysidine/2-thiocytidine synthase N-terminal" evidence="3">
    <location>
        <begin position="49"/>
        <end position="208"/>
    </location>
</feature>
<feature type="binding site" evidence="2">
    <location>
        <position position="153"/>
    </location>
    <ligand>
        <name>ATP</name>
        <dbReference type="ChEBI" id="CHEBI:30616"/>
    </ligand>
</feature>
<dbReference type="Proteomes" id="UP000450161">
    <property type="component" value="Unassembled WGS sequence"/>
</dbReference>
<proteinExistence type="predicted"/>
<evidence type="ECO:0000256" key="1">
    <source>
        <dbReference type="ARBA" id="ARBA00022679"/>
    </source>
</evidence>
<evidence type="ECO:0000313" key="4">
    <source>
        <dbReference type="EMBL" id="MST76641.1"/>
    </source>
</evidence>
<dbReference type="Gene3D" id="3.40.50.620">
    <property type="entry name" value="HUPs"/>
    <property type="match status" value="1"/>
</dbReference>
<dbReference type="GO" id="GO:0016740">
    <property type="term" value="F:transferase activity"/>
    <property type="evidence" value="ECO:0007669"/>
    <property type="project" value="UniProtKB-KW"/>
</dbReference>
<feature type="binding site" evidence="2">
    <location>
        <position position="84"/>
    </location>
    <ligand>
        <name>ATP</name>
        <dbReference type="ChEBI" id="CHEBI:30616"/>
    </ligand>
</feature>
<dbReference type="PANTHER" id="PTHR43686:SF1">
    <property type="entry name" value="AMINOTRAN_5 DOMAIN-CONTAINING PROTEIN"/>
    <property type="match status" value="1"/>
</dbReference>
<gene>
    <name evidence="4" type="ORF">FYJ72_02815</name>
</gene>
<evidence type="ECO:0000259" key="3">
    <source>
        <dbReference type="Pfam" id="PF01171"/>
    </source>
</evidence>
<dbReference type="GO" id="GO:0008033">
    <property type="term" value="P:tRNA processing"/>
    <property type="evidence" value="ECO:0007669"/>
    <property type="project" value="InterPro"/>
</dbReference>
<organism evidence="4 5">
    <name type="scientific">Segatella copri</name>
    <dbReference type="NCBI Taxonomy" id="165179"/>
    <lineage>
        <taxon>Bacteria</taxon>
        <taxon>Pseudomonadati</taxon>
        <taxon>Bacteroidota</taxon>
        <taxon>Bacteroidia</taxon>
        <taxon>Bacteroidales</taxon>
        <taxon>Prevotellaceae</taxon>
        <taxon>Segatella</taxon>
    </lineage>
</organism>
<dbReference type="EMBL" id="VUNF01000003">
    <property type="protein sequence ID" value="MST76641.1"/>
    <property type="molecule type" value="Genomic_DNA"/>
</dbReference>
<dbReference type="AlphaFoldDB" id="A0A6I2TSI1"/>
<dbReference type="GO" id="GO:0005524">
    <property type="term" value="F:ATP binding"/>
    <property type="evidence" value="ECO:0007669"/>
    <property type="project" value="UniProtKB-KW"/>
</dbReference>
<keyword evidence="1" id="KW-0808">Transferase</keyword>
<dbReference type="RefSeq" id="WP_154480327.1">
    <property type="nucleotide sequence ID" value="NZ_JAVRBH010000001.1"/>
</dbReference>
<dbReference type="PANTHER" id="PTHR43686">
    <property type="entry name" value="SULFURTRANSFERASE-RELATED"/>
    <property type="match status" value="1"/>
</dbReference>
<feature type="binding site" evidence="2">
    <location>
        <position position="58"/>
    </location>
    <ligand>
        <name>ATP</name>
        <dbReference type="ChEBI" id="CHEBI:30616"/>
    </ligand>
</feature>
<evidence type="ECO:0000256" key="2">
    <source>
        <dbReference type="PIRSR" id="PIRSR004976-51"/>
    </source>
</evidence>
<dbReference type="CDD" id="cd24138">
    <property type="entry name" value="TtcA-like"/>
    <property type="match status" value="1"/>
</dbReference>
<dbReference type="InterPro" id="IPR035107">
    <property type="entry name" value="tRNA_thiolation_TtcA_Ctu1"/>
</dbReference>
<feature type="binding site" evidence="2">
    <location>
        <position position="158"/>
    </location>
    <ligand>
        <name>ATP</name>
        <dbReference type="ChEBI" id="CHEBI:30616"/>
    </ligand>
</feature>
<dbReference type="Pfam" id="PF01171">
    <property type="entry name" value="ATP_bind_3"/>
    <property type="match status" value="1"/>
</dbReference>
<dbReference type="PIRSF" id="PIRSF004976">
    <property type="entry name" value="ATPase_YdaO"/>
    <property type="match status" value="1"/>
</dbReference>
<keyword evidence="2" id="KW-0067">ATP-binding</keyword>
<keyword evidence="2" id="KW-0547">Nucleotide-binding</keyword>